<dbReference type="InterPro" id="IPR052405">
    <property type="entry name" value="Mito_Transl_Release_Factor"/>
</dbReference>
<name>A0A512MI91_9BACT</name>
<evidence type="ECO:0000256" key="3">
    <source>
        <dbReference type="SAM" id="MobiDB-lite"/>
    </source>
</evidence>
<dbReference type="Proteomes" id="UP000321577">
    <property type="component" value="Unassembled WGS sequence"/>
</dbReference>
<dbReference type="InterPro" id="IPR000352">
    <property type="entry name" value="Pep_chain_release_fac_I"/>
</dbReference>
<dbReference type="AlphaFoldDB" id="A0A512MI91"/>
<feature type="compositionally biased region" description="Basic residues" evidence="3">
    <location>
        <begin position="104"/>
        <end position="119"/>
    </location>
</feature>
<evidence type="ECO:0000313" key="6">
    <source>
        <dbReference type="Proteomes" id="UP000321577"/>
    </source>
</evidence>
<evidence type="ECO:0000256" key="1">
    <source>
        <dbReference type="ARBA" id="ARBA00010835"/>
    </source>
</evidence>
<dbReference type="SUPFAM" id="SSF75620">
    <property type="entry name" value="Release factor"/>
    <property type="match status" value="1"/>
</dbReference>
<keyword evidence="6" id="KW-1185">Reference proteome</keyword>
<organism evidence="5 6">
    <name type="scientific">Brevifollis gellanilyticus</name>
    <dbReference type="NCBI Taxonomy" id="748831"/>
    <lineage>
        <taxon>Bacteria</taxon>
        <taxon>Pseudomonadati</taxon>
        <taxon>Verrucomicrobiota</taxon>
        <taxon>Verrucomicrobiia</taxon>
        <taxon>Verrucomicrobiales</taxon>
        <taxon>Verrucomicrobiaceae</taxon>
    </lineage>
</organism>
<evidence type="ECO:0000259" key="4">
    <source>
        <dbReference type="Pfam" id="PF00472"/>
    </source>
</evidence>
<dbReference type="EMBL" id="BKAG01000107">
    <property type="protein sequence ID" value="GEP46456.1"/>
    <property type="molecule type" value="Genomic_DNA"/>
</dbReference>
<dbReference type="PANTHER" id="PTHR46203">
    <property type="entry name" value="PROBABLE PEPTIDE CHAIN RELEASE FACTOR C12ORF65"/>
    <property type="match status" value="1"/>
</dbReference>
<dbReference type="GO" id="GO:0003747">
    <property type="term" value="F:translation release factor activity"/>
    <property type="evidence" value="ECO:0007669"/>
    <property type="project" value="InterPro"/>
</dbReference>
<accession>A0A512MI91</accession>
<protein>
    <recommendedName>
        <fullName evidence="4">Prokaryotic-type class I peptide chain release factors domain-containing protein</fullName>
    </recommendedName>
</protein>
<sequence length="137" mass="15902">MLYTGMATPDQDALEKRMTKLGIREDDLEEDFVRGSGPGGQKINKTSSTVVLRHVPTGVEVRCQKERSQVMNRHWARVELCDRLETALKDARLAVQNEREKVRRQNRPRPRGVKRKILQGKRERGEVKRNRGRVKDD</sequence>
<feature type="compositionally biased region" description="Basic and acidic residues" evidence="3">
    <location>
        <begin position="120"/>
        <end position="137"/>
    </location>
</feature>
<proteinExistence type="inferred from homology"/>
<dbReference type="Pfam" id="PF00472">
    <property type="entry name" value="RF-1"/>
    <property type="match status" value="1"/>
</dbReference>
<feature type="region of interest" description="Disordered" evidence="3">
    <location>
        <begin position="97"/>
        <end position="137"/>
    </location>
</feature>
<evidence type="ECO:0000256" key="2">
    <source>
        <dbReference type="ARBA" id="ARBA00022946"/>
    </source>
</evidence>
<feature type="domain" description="Prokaryotic-type class I peptide chain release factors" evidence="4">
    <location>
        <begin position="21"/>
        <end position="136"/>
    </location>
</feature>
<comment type="caution">
    <text evidence="5">The sequence shown here is derived from an EMBL/GenBank/DDBJ whole genome shotgun (WGS) entry which is preliminary data.</text>
</comment>
<dbReference type="InterPro" id="IPR045853">
    <property type="entry name" value="Pep_chain_release_fac_I_sf"/>
</dbReference>
<reference evidence="5 6" key="1">
    <citation type="submission" date="2019-07" db="EMBL/GenBank/DDBJ databases">
        <title>Whole genome shotgun sequence of Brevifollis gellanilyticus NBRC 108608.</title>
        <authorList>
            <person name="Hosoyama A."/>
            <person name="Uohara A."/>
            <person name="Ohji S."/>
            <person name="Ichikawa N."/>
        </authorList>
    </citation>
    <scope>NUCLEOTIDE SEQUENCE [LARGE SCALE GENOMIC DNA]</scope>
    <source>
        <strain evidence="5 6">NBRC 108608</strain>
    </source>
</reference>
<comment type="similarity">
    <text evidence="1">Belongs to the prokaryotic/mitochondrial release factor family.</text>
</comment>
<evidence type="ECO:0000313" key="5">
    <source>
        <dbReference type="EMBL" id="GEP46456.1"/>
    </source>
</evidence>
<gene>
    <name evidence="5" type="ORF">BGE01nite_57470</name>
</gene>
<dbReference type="Gene3D" id="3.30.160.20">
    <property type="match status" value="1"/>
</dbReference>
<dbReference type="PANTHER" id="PTHR46203:SF1">
    <property type="entry name" value="MITOCHONDRIAL TRANSLATION RELEASE FACTOR IN RESCUE"/>
    <property type="match status" value="1"/>
</dbReference>
<keyword evidence="2" id="KW-0809">Transit peptide</keyword>